<organism evidence="9 10">
    <name type="scientific">Sinanodonta woodiana</name>
    <name type="common">Chinese pond mussel</name>
    <name type="synonym">Anodonta woodiana</name>
    <dbReference type="NCBI Taxonomy" id="1069815"/>
    <lineage>
        <taxon>Eukaryota</taxon>
        <taxon>Metazoa</taxon>
        <taxon>Spiralia</taxon>
        <taxon>Lophotrochozoa</taxon>
        <taxon>Mollusca</taxon>
        <taxon>Bivalvia</taxon>
        <taxon>Autobranchia</taxon>
        <taxon>Heteroconchia</taxon>
        <taxon>Palaeoheterodonta</taxon>
        <taxon>Unionida</taxon>
        <taxon>Unionoidea</taxon>
        <taxon>Unionidae</taxon>
        <taxon>Unioninae</taxon>
        <taxon>Sinanodonta</taxon>
    </lineage>
</organism>
<dbReference type="GO" id="GO:0005634">
    <property type="term" value="C:nucleus"/>
    <property type="evidence" value="ECO:0007669"/>
    <property type="project" value="UniProtKB-SubCell"/>
</dbReference>
<dbReference type="SUPFAM" id="SSF54001">
    <property type="entry name" value="Cysteine proteinases"/>
    <property type="match status" value="1"/>
</dbReference>
<keyword evidence="4" id="KW-0328">Glycosyltransferase</keyword>
<comment type="subcellular location">
    <subcellularLocation>
        <location evidence="1">Nucleus</location>
    </subcellularLocation>
</comment>
<dbReference type="Pfam" id="PF02338">
    <property type="entry name" value="OTU"/>
    <property type="match status" value="1"/>
</dbReference>
<dbReference type="Gene3D" id="3.90.228.10">
    <property type="match status" value="1"/>
</dbReference>
<evidence type="ECO:0000256" key="3">
    <source>
        <dbReference type="ARBA" id="ARBA00024347"/>
    </source>
</evidence>
<feature type="region of interest" description="Disordered" evidence="5">
    <location>
        <begin position="1"/>
        <end position="23"/>
    </location>
</feature>
<dbReference type="PANTHER" id="PTHR45740">
    <property type="entry name" value="POLY [ADP-RIBOSE] POLYMERASE"/>
    <property type="match status" value="1"/>
</dbReference>
<feature type="domain" description="OTU" evidence="6">
    <location>
        <begin position="60"/>
        <end position="182"/>
    </location>
</feature>
<dbReference type="InterPro" id="IPR003323">
    <property type="entry name" value="OTU_dom"/>
</dbReference>
<feature type="region of interest" description="Disordered" evidence="5">
    <location>
        <begin position="490"/>
        <end position="523"/>
    </location>
</feature>
<feature type="compositionally biased region" description="Polar residues" evidence="5">
    <location>
        <begin position="1"/>
        <end position="11"/>
    </location>
</feature>
<keyword evidence="2" id="KW-0539">Nucleus</keyword>
<comment type="similarity">
    <text evidence="3">Belongs to the ARTD/PARP family.</text>
</comment>
<accession>A0ABD3VLA2</accession>
<keyword evidence="4" id="KW-0808">Transferase</keyword>
<dbReference type="InterPro" id="IPR038765">
    <property type="entry name" value="Papain-like_cys_pep_sf"/>
</dbReference>
<feature type="domain" description="PARP catalytic" evidence="8">
    <location>
        <begin position="795"/>
        <end position="1022"/>
    </location>
</feature>
<feature type="region of interest" description="Disordered" evidence="5">
    <location>
        <begin position="1059"/>
        <end position="1113"/>
    </location>
</feature>
<evidence type="ECO:0000259" key="6">
    <source>
        <dbReference type="PROSITE" id="PS50802"/>
    </source>
</evidence>
<dbReference type="InterPro" id="IPR012317">
    <property type="entry name" value="Poly(ADP-ribose)pol_cat_dom"/>
</dbReference>
<dbReference type="Gene3D" id="3.90.70.80">
    <property type="match status" value="1"/>
</dbReference>
<dbReference type="PANTHER" id="PTHR45740:SF4">
    <property type="entry name" value="PROTEIN MONO-ADP-RIBOSYLTRANSFERASE PARP11"/>
    <property type="match status" value="1"/>
</dbReference>
<dbReference type="InterPro" id="IPR051712">
    <property type="entry name" value="ARTD-AVP"/>
</dbReference>
<dbReference type="Pfam" id="PF02825">
    <property type="entry name" value="WWE"/>
    <property type="match status" value="1"/>
</dbReference>
<dbReference type="PROSITE" id="PS50918">
    <property type="entry name" value="WWE"/>
    <property type="match status" value="1"/>
</dbReference>
<evidence type="ECO:0000259" key="8">
    <source>
        <dbReference type="PROSITE" id="PS51059"/>
    </source>
</evidence>
<dbReference type="PROSITE" id="PS50802">
    <property type="entry name" value="OTU"/>
    <property type="match status" value="1"/>
</dbReference>
<dbReference type="InterPro" id="IPR037197">
    <property type="entry name" value="WWE_dom_sf"/>
</dbReference>
<evidence type="ECO:0000313" key="10">
    <source>
        <dbReference type="Proteomes" id="UP001634394"/>
    </source>
</evidence>
<evidence type="ECO:0000259" key="7">
    <source>
        <dbReference type="PROSITE" id="PS50918"/>
    </source>
</evidence>
<keyword evidence="4" id="KW-0520">NAD</keyword>
<dbReference type="Pfam" id="PF00644">
    <property type="entry name" value="PARP"/>
    <property type="match status" value="1"/>
</dbReference>
<feature type="domain" description="WWE" evidence="7">
    <location>
        <begin position="687"/>
        <end position="769"/>
    </location>
</feature>
<evidence type="ECO:0000256" key="2">
    <source>
        <dbReference type="ARBA" id="ARBA00023242"/>
    </source>
</evidence>
<feature type="compositionally biased region" description="Low complexity" evidence="5">
    <location>
        <begin position="492"/>
        <end position="503"/>
    </location>
</feature>
<dbReference type="GO" id="GO:0003950">
    <property type="term" value="F:NAD+ poly-ADP-ribosyltransferase activity"/>
    <property type="evidence" value="ECO:0007669"/>
    <property type="project" value="UniProtKB-UniRule"/>
</dbReference>
<reference evidence="9 10" key="1">
    <citation type="submission" date="2024-11" db="EMBL/GenBank/DDBJ databases">
        <title>Chromosome-level genome assembly of the freshwater bivalve Anodonta woodiana.</title>
        <authorList>
            <person name="Chen X."/>
        </authorList>
    </citation>
    <scope>NUCLEOTIDE SEQUENCE [LARGE SCALE GENOMIC DNA]</scope>
    <source>
        <strain evidence="9">MN2024</strain>
        <tissue evidence="9">Gills</tissue>
    </source>
</reference>
<name>A0ABD3VLA2_SINWO</name>
<dbReference type="EMBL" id="JBJQND010000011">
    <property type="protein sequence ID" value="KAL3861813.1"/>
    <property type="molecule type" value="Genomic_DNA"/>
</dbReference>
<dbReference type="SUPFAM" id="SSF56399">
    <property type="entry name" value="ADP-ribosylation"/>
    <property type="match status" value="1"/>
</dbReference>
<dbReference type="PROSITE" id="PS51059">
    <property type="entry name" value="PARP_CATALYTIC"/>
    <property type="match status" value="1"/>
</dbReference>
<comment type="caution">
    <text evidence="9">The sequence shown here is derived from an EMBL/GenBank/DDBJ whole genome shotgun (WGS) entry which is preliminary data.</text>
</comment>
<sequence length="1113" mass="126671">MSDRGIQTTEGQHPPLHQGGLPQDNVEREDWVIVGNEDVNYVLKEETCPPFCLQLKQIGLELKDIPGDGNCLFSALGDQIEGHIEGHLKHREDVVKYMMEHRSDFEPFLDVPFEKHIMQIKQPYTHADFDAIVAFARLHQLCIVIHRLNERTSLVQGSHDPKAKQLHIACHDGDHYSSVRKINDNTDSPPNIWIEVGKGQKDVVLEHENGQEKHVAVKAARDTDSLLSKKNKNDQEKHVAVKSVRDTDSLLSKKNKNDQVKRVAVKDFRDTENLLSKEHKNDQLKDVEVKAVRDTDSLLSKEHKNDQLKDVEVKAVRDTDSLLFKEHKNDQLKDGKVRVVTDTESLLSKEHKNDQLKDGKVRVVTDTESLLSKEHKNDRLKDGKVRVVTDTESLLSKEHKNDQLKDGKVRVVTDTESLLVKEVREATGCDDEERILATLLDSSYDVDAAIAIILQEMETVIVTIFSSSTVPDRDEMGVGCLSPPVYPSTETSNFNSNQNQQGQMETIKKGSKPTGFSPQKPVYQSTVTSNTHQNQQRQMETIKEGSIQTGFSPQKPVYPSTVANPVQEMSAAQINPICHRYLVNKCKTANCKFLHHDSIKLPYIWQIRMPNSWLTLDKLQMIKAEKAYSNIKASNCQIELFFEGNTYNAVLEFHTPDNFTAVVSDCGSSSIKTKASVRRLTTMSYAEGTKPSSEDNFKTQWRWFYTDYYGRWHLLEPEFLQFTLEQKFTSKCQDTYLLCRDNYQVNYRINFRNMKQINNQTGKERQLMRRPLFVSAEDVESKHYPKKIAIPTGVNATPLPTGWVPWDLAHAFELVDLTQDSDEFKKVESSFFATLPTQPFQIAYIFRVQNMELWMAYEGQKRSMKVGLERDGQTKEVDERKLFHGTDSVDTVLGICTNNFDFRVCGKNGTFFGRGAYFAQDARYSHRFTNFNRSTRERYMFLAKVLVGEYTNGFPTYTRPPPKPGGKAHKLFDSCVDNIDNPSVFVVFDLKQCYPEYLICYKRLEQFPYVDDILVPPFQTLPPFWIPLVQGQPTQVPSSINAAGSIPVGNNITMPSPASAPIFYSTPQPPQMPSNTTSSQIFYRRQDDGEDNIDMTSCSTGNSSTKTKGGIDA</sequence>
<dbReference type="Proteomes" id="UP001634394">
    <property type="component" value="Unassembled WGS sequence"/>
</dbReference>
<evidence type="ECO:0000256" key="4">
    <source>
        <dbReference type="RuleBase" id="RU362114"/>
    </source>
</evidence>
<dbReference type="Gene3D" id="3.30.720.50">
    <property type="match status" value="1"/>
</dbReference>
<gene>
    <name evidence="9" type="ORF">ACJMK2_007831</name>
</gene>
<feature type="compositionally biased region" description="Polar residues" evidence="5">
    <location>
        <begin position="514"/>
        <end position="523"/>
    </location>
</feature>
<dbReference type="SUPFAM" id="SSF117839">
    <property type="entry name" value="WWE domain"/>
    <property type="match status" value="1"/>
</dbReference>
<evidence type="ECO:0000313" key="9">
    <source>
        <dbReference type="EMBL" id="KAL3861813.1"/>
    </source>
</evidence>
<dbReference type="CDD" id="cd01439">
    <property type="entry name" value="TCCD_inducible_PARP_like"/>
    <property type="match status" value="1"/>
</dbReference>
<dbReference type="InterPro" id="IPR004170">
    <property type="entry name" value="WWE_dom"/>
</dbReference>
<proteinExistence type="inferred from homology"/>
<protein>
    <recommendedName>
        <fullName evidence="4">Poly [ADP-ribose] polymerase</fullName>
        <shortName evidence="4">PARP</shortName>
        <ecNumber evidence="4">2.4.2.-</ecNumber>
    </recommendedName>
</protein>
<dbReference type="AlphaFoldDB" id="A0ABD3VLA2"/>
<dbReference type="EC" id="2.4.2.-" evidence="4"/>
<evidence type="ECO:0000256" key="1">
    <source>
        <dbReference type="ARBA" id="ARBA00004123"/>
    </source>
</evidence>
<feature type="compositionally biased region" description="Polar residues" evidence="5">
    <location>
        <begin position="1094"/>
        <end position="1107"/>
    </location>
</feature>
<evidence type="ECO:0000256" key="5">
    <source>
        <dbReference type="SAM" id="MobiDB-lite"/>
    </source>
</evidence>
<keyword evidence="10" id="KW-1185">Reference proteome</keyword>